<evidence type="ECO:0000313" key="3">
    <source>
        <dbReference type="Proteomes" id="UP000184050"/>
    </source>
</evidence>
<protein>
    <submittedName>
        <fullName evidence="2">Uncharacterized protein</fullName>
    </submittedName>
</protein>
<dbReference type="AlphaFoldDB" id="A0A1M6LBI5"/>
<accession>A0A1M6LBI5</accession>
<dbReference type="STRING" id="1168035.SAMN05444280_12635"/>
<dbReference type="Proteomes" id="UP000184050">
    <property type="component" value="Unassembled WGS sequence"/>
</dbReference>
<keyword evidence="1" id="KW-1133">Transmembrane helix</keyword>
<feature type="transmembrane region" description="Helical" evidence="1">
    <location>
        <begin position="48"/>
        <end position="64"/>
    </location>
</feature>
<feature type="transmembrane region" description="Helical" evidence="1">
    <location>
        <begin position="9"/>
        <end position="28"/>
    </location>
</feature>
<evidence type="ECO:0000313" key="2">
    <source>
        <dbReference type="EMBL" id="SHJ68528.1"/>
    </source>
</evidence>
<dbReference type="RefSeq" id="WP_073171475.1">
    <property type="nucleotide sequence ID" value="NZ_FQZE01000026.1"/>
</dbReference>
<proteinExistence type="predicted"/>
<keyword evidence="1" id="KW-0812">Transmembrane</keyword>
<organism evidence="2 3">
    <name type="scientific">Tangfeifania diversioriginum</name>
    <dbReference type="NCBI Taxonomy" id="1168035"/>
    <lineage>
        <taxon>Bacteria</taxon>
        <taxon>Pseudomonadati</taxon>
        <taxon>Bacteroidota</taxon>
        <taxon>Bacteroidia</taxon>
        <taxon>Marinilabiliales</taxon>
        <taxon>Prolixibacteraceae</taxon>
        <taxon>Tangfeifania</taxon>
    </lineage>
</organism>
<dbReference type="EMBL" id="FQZE01000026">
    <property type="protein sequence ID" value="SHJ68528.1"/>
    <property type="molecule type" value="Genomic_DNA"/>
</dbReference>
<dbReference type="OrthoDB" id="1425700at2"/>
<gene>
    <name evidence="2" type="ORF">SAMN05444280_12635</name>
</gene>
<evidence type="ECO:0000256" key="1">
    <source>
        <dbReference type="SAM" id="Phobius"/>
    </source>
</evidence>
<name>A0A1M6LBI5_9BACT</name>
<feature type="transmembrane region" description="Helical" evidence="1">
    <location>
        <begin position="177"/>
        <end position="195"/>
    </location>
</feature>
<keyword evidence="1" id="KW-0472">Membrane</keyword>
<reference evidence="2 3" key="1">
    <citation type="submission" date="2016-11" db="EMBL/GenBank/DDBJ databases">
        <authorList>
            <person name="Jaros S."/>
            <person name="Januszkiewicz K."/>
            <person name="Wedrychowicz H."/>
        </authorList>
    </citation>
    <scope>NUCLEOTIDE SEQUENCE [LARGE SCALE GENOMIC DNA]</scope>
    <source>
        <strain evidence="2 3">DSM 27063</strain>
    </source>
</reference>
<keyword evidence="3" id="KW-1185">Reference proteome</keyword>
<feature type="transmembrane region" description="Helical" evidence="1">
    <location>
        <begin position="133"/>
        <end position="150"/>
    </location>
</feature>
<sequence>MQSYTPAKIALRVVIYSLLVFGIAEAIRFDAISPLEDALFGEISRTELLQELILLALAFFYLMLGKRHQTVQPVSNLVGLFLLIGFIRELNFLIDWWFWPALMVLLTGLWLVWRDFKKLKSATREFFSQPASAWFFAGILITYVFSRLMGRSKLWLELYDENNYRMAKAATEEGLELMGDLLLLISAIEFALAFWNKKRKFNS</sequence>
<feature type="transmembrane region" description="Helical" evidence="1">
    <location>
        <begin position="71"/>
        <end position="90"/>
    </location>
</feature>
<feature type="transmembrane region" description="Helical" evidence="1">
    <location>
        <begin position="96"/>
        <end position="113"/>
    </location>
</feature>